<gene>
    <name evidence="7 9" type="primary">pgl</name>
    <name evidence="9" type="ORF">H6G83_24290</name>
</gene>
<dbReference type="Pfam" id="PF01182">
    <property type="entry name" value="Glucosamine_iso"/>
    <property type="match status" value="1"/>
</dbReference>
<dbReference type="SUPFAM" id="SSF100950">
    <property type="entry name" value="NagB/RpiA/CoA transferase-like"/>
    <property type="match status" value="1"/>
</dbReference>
<proteinExistence type="inferred from homology"/>
<comment type="caution">
    <text evidence="9">The sequence shown here is derived from an EMBL/GenBank/DDBJ whole genome shotgun (WGS) entry which is preliminary data.</text>
</comment>
<evidence type="ECO:0000313" key="10">
    <source>
        <dbReference type="Proteomes" id="UP000661112"/>
    </source>
</evidence>
<dbReference type="PANTHER" id="PTHR11054">
    <property type="entry name" value="6-PHOSPHOGLUCONOLACTONASE"/>
    <property type="match status" value="1"/>
</dbReference>
<dbReference type="InterPro" id="IPR039104">
    <property type="entry name" value="6PGL"/>
</dbReference>
<accession>A0ABR8DC17</accession>
<evidence type="ECO:0000259" key="8">
    <source>
        <dbReference type="Pfam" id="PF01182"/>
    </source>
</evidence>
<dbReference type="EC" id="3.1.1.31" evidence="5 7"/>
<evidence type="ECO:0000256" key="1">
    <source>
        <dbReference type="ARBA" id="ARBA00000832"/>
    </source>
</evidence>
<evidence type="ECO:0000256" key="5">
    <source>
        <dbReference type="ARBA" id="ARBA00013198"/>
    </source>
</evidence>
<protein>
    <recommendedName>
        <fullName evidence="6 7">6-phosphogluconolactonase</fullName>
        <shortName evidence="7">6PGL</shortName>
        <ecNumber evidence="5 7">3.1.1.31</ecNumber>
    </recommendedName>
</protein>
<organism evidence="9 10">
    <name type="scientific">Anabaena azotica FACHB-119</name>
    <dbReference type="NCBI Taxonomy" id="947527"/>
    <lineage>
        <taxon>Bacteria</taxon>
        <taxon>Bacillati</taxon>
        <taxon>Cyanobacteriota</taxon>
        <taxon>Cyanophyceae</taxon>
        <taxon>Nostocales</taxon>
        <taxon>Nostocaceae</taxon>
        <taxon>Anabaena</taxon>
        <taxon>Anabaena azotica</taxon>
    </lineage>
</organism>
<dbReference type="CDD" id="cd01400">
    <property type="entry name" value="6PGL"/>
    <property type="match status" value="1"/>
</dbReference>
<dbReference type="RefSeq" id="WP_190476687.1">
    <property type="nucleotide sequence ID" value="NZ_JACJSG010000039.1"/>
</dbReference>
<sequence>MKKTVEVLPDQTALIARSLDLILTKLDTAIKQQGRFTIALSGGSTPKPLYEAIANQKLPWDKIHVFWGDERYVPPDHPDSNERMARLAWLDRVDIPNTNIHAVPTLDNDPAVSAAKYEQHLQGFFHSAPGEFPALDVVLLGMGDDAHTASLFPHTAALQVRDRLITVGNKDGNPRITFTYPFINAAKSVMFVVAGANKRPALAQVFAPSADDLAYPSRLIQPQGELLWLLDAAAGAELSA</sequence>
<evidence type="ECO:0000256" key="4">
    <source>
        <dbReference type="ARBA" id="ARBA00010662"/>
    </source>
</evidence>
<comment type="pathway">
    <text evidence="3 7">Carbohydrate degradation; pentose phosphate pathway; D-ribulose 5-phosphate from D-glucose 6-phosphate (oxidative stage): step 2/3.</text>
</comment>
<dbReference type="GO" id="GO:0017057">
    <property type="term" value="F:6-phosphogluconolactonase activity"/>
    <property type="evidence" value="ECO:0007669"/>
    <property type="project" value="UniProtKB-EC"/>
</dbReference>
<dbReference type="InterPro" id="IPR037171">
    <property type="entry name" value="NagB/RpiA_transferase-like"/>
</dbReference>
<dbReference type="Gene3D" id="3.40.50.1360">
    <property type="match status" value="1"/>
</dbReference>
<evidence type="ECO:0000256" key="6">
    <source>
        <dbReference type="ARBA" id="ARBA00020337"/>
    </source>
</evidence>
<dbReference type="Proteomes" id="UP000661112">
    <property type="component" value="Unassembled WGS sequence"/>
</dbReference>
<comment type="similarity">
    <text evidence="4 7">Belongs to the glucosamine/galactosamine-6-phosphate isomerase family. 6-phosphogluconolactonase subfamily.</text>
</comment>
<reference evidence="9 10" key="1">
    <citation type="journal article" date="2020" name="ISME J.">
        <title>Comparative genomics reveals insights into cyanobacterial evolution and habitat adaptation.</title>
        <authorList>
            <person name="Chen M.Y."/>
            <person name="Teng W.K."/>
            <person name="Zhao L."/>
            <person name="Hu C.X."/>
            <person name="Zhou Y.K."/>
            <person name="Han B.P."/>
            <person name="Song L.R."/>
            <person name="Shu W.S."/>
        </authorList>
    </citation>
    <scope>NUCLEOTIDE SEQUENCE [LARGE SCALE GENOMIC DNA]</scope>
    <source>
        <strain evidence="9 10">FACHB-119</strain>
    </source>
</reference>
<dbReference type="PANTHER" id="PTHR11054:SF0">
    <property type="entry name" value="6-PHOSPHOGLUCONOLACTONASE"/>
    <property type="match status" value="1"/>
</dbReference>
<evidence type="ECO:0000256" key="3">
    <source>
        <dbReference type="ARBA" id="ARBA00004961"/>
    </source>
</evidence>
<dbReference type="InterPro" id="IPR005900">
    <property type="entry name" value="6-phosphogluconolactonase_DevB"/>
</dbReference>
<comment type="function">
    <text evidence="2 7">Hydrolysis of 6-phosphogluconolactone to 6-phosphogluconate.</text>
</comment>
<name>A0ABR8DC17_9NOST</name>
<evidence type="ECO:0000256" key="7">
    <source>
        <dbReference type="RuleBase" id="RU365095"/>
    </source>
</evidence>
<keyword evidence="7 9" id="KW-0378">Hydrolase</keyword>
<comment type="catalytic activity">
    <reaction evidence="1 7">
        <text>6-phospho-D-glucono-1,5-lactone + H2O = 6-phospho-D-gluconate + H(+)</text>
        <dbReference type="Rhea" id="RHEA:12556"/>
        <dbReference type="ChEBI" id="CHEBI:15377"/>
        <dbReference type="ChEBI" id="CHEBI:15378"/>
        <dbReference type="ChEBI" id="CHEBI:57955"/>
        <dbReference type="ChEBI" id="CHEBI:58759"/>
        <dbReference type="EC" id="3.1.1.31"/>
    </reaction>
</comment>
<dbReference type="NCBIfam" id="TIGR01198">
    <property type="entry name" value="pgl"/>
    <property type="match status" value="1"/>
</dbReference>
<evidence type="ECO:0000313" key="9">
    <source>
        <dbReference type="EMBL" id="MBD2503691.1"/>
    </source>
</evidence>
<dbReference type="InterPro" id="IPR006148">
    <property type="entry name" value="Glc/Gal-6P_isomerase"/>
</dbReference>
<evidence type="ECO:0000256" key="2">
    <source>
        <dbReference type="ARBA" id="ARBA00002681"/>
    </source>
</evidence>
<dbReference type="EMBL" id="JACJSG010000039">
    <property type="protein sequence ID" value="MBD2503691.1"/>
    <property type="molecule type" value="Genomic_DNA"/>
</dbReference>
<feature type="domain" description="Glucosamine/galactosamine-6-phosphate isomerase" evidence="8">
    <location>
        <begin position="9"/>
        <end position="228"/>
    </location>
</feature>
<keyword evidence="10" id="KW-1185">Reference proteome</keyword>